<gene>
    <name evidence="3" type="ORF">C8D91_2494</name>
</gene>
<dbReference type="InterPro" id="IPR051829">
    <property type="entry name" value="Multiheme_Cytochr_ET"/>
</dbReference>
<organism evidence="3 4">
    <name type="scientific">Marinicella litoralis</name>
    <dbReference type="NCBI Taxonomy" id="644220"/>
    <lineage>
        <taxon>Bacteria</taxon>
        <taxon>Pseudomonadati</taxon>
        <taxon>Pseudomonadota</taxon>
        <taxon>Gammaproteobacteria</taxon>
        <taxon>Lysobacterales</taxon>
        <taxon>Marinicellaceae</taxon>
        <taxon>Marinicella</taxon>
    </lineage>
</organism>
<comment type="caution">
    <text evidence="3">The sequence shown here is derived from an EMBL/GenBank/DDBJ whole genome shotgun (WGS) entry which is preliminary data.</text>
</comment>
<dbReference type="InterPro" id="IPR036280">
    <property type="entry name" value="Multihaem_cyt_sf"/>
</dbReference>
<protein>
    <submittedName>
        <fullName evidence="3">Putative CXXCH cytochrome family protein</fullName>
    </submittedName>
</protein>
<dbReference type="PANTHER" id="PTHR35038">
    <property type="entry name" value="DISSIMILATORY SULFITE REDUCTASE SIRA"/>
    <property type="match status" value="1"/>
</dbReference>
<evidence type="ECO:0000313" key="3">
    <source>
        <dbReference type="EMBL" id="TDR17436.1"/>
    </source>
</evidence>
<dbReference type="PANTHER" id="PTHR35038:SF8">
    <property type="entry name" value="C-TYPE POLYHEME CYTOCHROME OMCC"/>
    <property type="match status" value="1"/>
</dbReference>
<reference evidence="3 4" key="1">
    <citation type="submission" date="2019-03" db="EMBL/GenBank/DDBJ databases">
        <title>Genomic Encyclopedia of Type Strains, Phase IV (KMG-IV): sequencing the most valuable type-strain genomes for metagenomic binning, comparative biology and taxonomic classification.</title>
        <authorList>
            <person name="Goeker M."/>
        </authorList>
    </citation>
    <scope>NUCLEOTIDE SEQUENCE [LARGE SCALE GENOMIC DNA]</scope>
    <source>
        <strain evidence="3 4">DSM 25488</strain>
    </source>
</reference>
<dbReference type="InterPro" id="IPR010177">
    <property type="entry name" value="Paired_CXXCH_1"/>
</dbReference>
<keyword evidence="1" id="KW-0732">Signal</keyword>
<dbReference type="Pfam" id="PF09699">
    <property type="entry name" value="Paired_CXXCH_1"/>
    <property type="match status" value="1"/>
</dbReference>
<evidence type="ECO:0000259" key="2">
    <source>
        <dbReference type="Pfam" id="PF09699"/>
    </source>
</evidence>
<accession>A0A4R6XDQ3</accession>
<dbReference type="Proteomes" id="UP000295724">
    <property type="component" value="Unassembled WGS sequence"/>
</dbReference>
<dbReference type="GO" id="GO:0042279">
    <property type="term" value="F:nitrite reductase (cytochrome, ammonia-forming) activity"/>
    <property type="evidence" value="ECO:0007669"/>
    <property type="project" value="InterPro"/>
</dbReference>
<dbReference type="Pfam" id="PF02335">
    <property type="entry name" value="Cytochrom_C552"/>
    <property type="match status" value="1"/>
</dbReference>
<dbReference type="Gene3D" id="1.10.1130.10">
    <property type="entry name" value="Flavocytochrome C3, Chain A"/>
    <property type="match status" value="2"/>
</dbReference>
<sequence length="633" mass="72919">MIKKLFPWMMLILFALVLIWFWQKQIESAQQTVDFAEADYVGSAECKDCHKNRHRSWYDTYHRTMTQEASDLSVLGDFNGQPQTYWGYTIRPINKDGRYYFSYYDANNQEFLNEIEIKRTVGSRRYQQYLAQTENTDGNYYRLELLWHIEDQRWIHLNGAFLDSDDQSFSQHTGIWNQNCIFCHNTGIKPGMNNYNELVERSRAGEPVNVFTDARFDSAVTELGISCESCHAPAKIHSQLSQNPFRKYYFHFTEKQDPSIVHPNELDQQAALSVCGQCHGQRVPENLDMAKIWMESGPTFRPGQDLEKHVNPVWQDTQIQSQQPDIFATRFWADGTPRLTAYEYQGIVQSACLQDNSFTCNSCHNMHGGDPKGMIEPENRTNQACLTCHQDMVESPEAHTGHDVDGAGSLCYDCHMPKMTYGIMTFHRNHRIESPVSHQELSIEKPNACVACHLNETDEWLYQQSANLWQQPLPSDSHGMIQSLVELHSGDPVQRALSAYQMGQHFESLPAKSRLFLIPHLLLALEDSYPAIRRFAHKSLVAIINESAAENFELDELSQLKESLMGFDFIADQNIRAKVILNTKAWYKQVDFTKWPEPPVGSLLYANYSLQMDVIDTLRQEAASIEKRIHVGE</sequence>
<feature type="domain" description="Doubled CXXCH motif" evidence="2">
    <location>
        <begin position="359"/>
        <end position="392"/>
    </location>
</feature>
<evidence type="ECO:0000256" key="1">
    <source>
        <dbReference type="ARBA" id="ARBA00022729"/>
    </source>
</evidence>
<dbReference type="GO" id="GO:0042597">
    <property type="term" value="C:periplasmic space"/>
    <property type="evidence" value="ECO:0007669"/>
    <property type="project" value="InterPro"/>
</dbReference>
<keyword evidence="4" id="KW-1185">Reference proteome</keyword>
<proteinExistence type="predicted"/>
<dbReference type="InterPro" id="IPR003321">
    <property type="entry name" value="Cyt_c552"/>
</dbReference>
<dbReference type="EMBL" id="SNZB01000006">
    <property type="protein sequence ID" value="TDR17436.1"/>
    <property type="molecule type" value="Genomic_DNA"/>
</dbReference>
<dbReference type="SUPFAM" id="SSF48695">
    <property type="entry name" value="Multiheme cytochromes"/>
    <property type="match status" value="1"/>
</dbReference>
<dbReference type="OrthoDB" id="9814800at2"/>
<name>A0A4R6XDQ3_9GAMM</name>
<dbReference type="RefSeq" id="WP_099018805.1">
    <property type="nucleotide sequence ID" value="NZ_NIHB01000002.1"/>
</dbReference>
<evidence type="ECO:0000313" key="4">
    <source>
        <dbReference type="Proteomes" id="UP000295724"/>
    </source>
</evidence>
<dbReference type="AlphaFoldDB" id="A0A4R6XDQ3"/>